<dbReference type="OrthoDB" id="3291369at2"/>
<sequence>MEDEPPADFIAFVAGRLGALRDEAARLVGGERFAAEVYMEVLTDLAGHWRRVCWRSRLSHRDAATEYLNRRLHTRSRQWREDQIYPVEVTVSHHDPWSTPIDGSQISLDEMTVSHRGRSSTPDDGARIFLDPEPLRPTPVETARYARPRTDPAQPPGPPPSHTSDHHISTVVRMPAPVQPSGPPTPSTADPAGTVEASPQERSLTPTAWGQANLVEAATAQGRQHPGEATTRRPLTAAAAAAQWQGHSVNDETVAQRLAPLLPSTARAEVRVVAEAEIAWVHAYRRYVWRRYARLGGTFVLVLGSFVQFMSQVSAPT</sequence>
<proteinExistence type="predicted"/>
<accession>U5W902</accession>
<dbReference type="Proteomes" id="UP000017746">
    <property type="component" value="Chromosome"/>
</dbReference>
<dbReference type="AlphaFoldDB" id="U5W902"/>
<feature type="compositionally biased region" description="Pro residues" evidence="1">
    <location>
        <begin position="177"/>
        <end position="186"/>
    </location>
</feature>
<reference evidence="2 3" key="1">
    <citation type="journal article" date="2014" name="J. Biotechnol.">
        <title>Complete genome sequence of the actinobacterium Actinoplanes friuliensis HAG 010964, producer of the lipopeptide antibiotic friulimycin.</title>
        <authorList>
            <person name="Ruckert C."/>
            <person name="Szczepanowski R."/>
            <person name="Albersmeier A."/>
            <person name="Goesmann A."/>
            <person name="Fischer N."/>
            <person name="Steinkamper A."/>
            <person name="Puhler A."/>
            <person name="Biener R."/>
            <person name="Schwartz D."/>
            <person name="Kalinowski J."/>
        </authorList>
    </citation>
    <scope>NUCLEOTIDE SEQUENCE [LARGE SCALE GENOMIC DNA]</scope>
    <source>
        <strain evidence="2 3">DSM 7358</strain>
    </source>
</reference>
<organism evidence="2 3">
    <name type="scientific">Actinoplanes friuliensis DSM 7358</name>
    <dbReference type="NCBI Taxonomy" id="1246995"/>
    <lineage>
        <taxon>Bacteria</taxon>
        <taxon>Bacillati</taxon>
        <taxon>Actinomycetota</taxon>
        <taxon>Actinomycetes</taxon>
        <taxon>Micromonosporales</taxon>
        <taxon>Micromonosporaceae</taxon>
        <taxon>Actinoplanes</taxon>
    </lineage>
</organism>
<dbReference type="HOGENOM" id="CLU_876125_0_0_11"/>
<gene>
    <name evidence="2" type="ORF">AFR_31075</name>
</gene>
<dbReference type="RefSeq" id="WP_023560810.1">
    <property type="nucleotide sequence ID" value="NC_022657.1"/>
</dbReference>
<evidence type="ECO:0000313" key="3">
    <source>
        <dbReference type="Proteomes" id="UP000017746"/>
    </source>
</evidence>
<dbReference type="PATRIC" id="fig|1246995.3.peg.6290"/>
<feature type="region of interest" description="Disordered" evidence="1">
    <location>
        <begin position="113"/>
        <end position="203"/>
    </location>
</feature>
<dbReference type="EMBL" id="CP006272">
    <property type="protein sequence ID" value="AGZ44475.1"/>
    <property type="molecule type" value="Genomic_DNA"/>
</dbReference>
<evidence type="ECO:0000313" key="2">
    <source>
        <dbReference type="EMBL" id="AGZ44475.1"/>
    </source>
</evidence>
<name>U5W902_9ACTN</name>
<dbReference type="KEGG" id="afs:AFR_31075"/>
<protein>
    <submittedName>
        <fullName evidence="2">Uncharacterized protein</fullName>
    </submittedName>
</protein>
<dbReference type="eggNOG" id="ENOG50327XX">
    <property type="taxonomic scope" value="Bacteria"/>
</dbReference>
<evidence type="ECO:0000256" key="1">
    <source>
        <dbReference type="SAM" id="MobiDB-lite"/>
    </source>
</evidence>
<keyword evidence="3" id="KW-1185">Reference proteome</keyword>